<dbReference type="SUPFAM" id="SSF55797">
    <property type="entry name" value="PR-1-like"/>
    <property type="match status" value="1"/>
</dbReference>
<evidence type="ECO:0000256" key="1">
    <source>
        <dbReference type="SAM" id="MobiDB-lite"/>
    </source>
</evidence>
<dbReference type="PANTHER" id="PTHR31157:SF1">
    <property type="entry name" value="SCP DOMAIN-CONTAINING PROTEIN"/>
    <property type="match status" value="1"/>
</dbReference>
<dbReference type="InterPro" id="IPR035940">
    <property type="entry name" value="CAP_sf"/>
</dbReference>
<dbReference type="InterPro" id="IPR014044">
    <property type="entry name" value="CAP_dom"/>
</dbReference>
<dbReference type="EMBL" id="BAAALS010000016">
    <property type="protein sequence ID" value="GAA1760061.1"/>
    <property type="molecule type" value="Genomic_DNA"/>
</dbReference>
<protein>
    <recommendedName>
        <fullName evidence="2">SCP domain-containing protein</fullName>
    </recommendedName>
</protein>
<evidence type="ECO:0000259" key="2">
    <source>
        <dbReference type="Pfam" id="PF00188"/>
    </source>
</evidence>
<dbReference type="CDD" id="cd05379">
    <property type="entry name" value="CAP_bacterial"/>
    <property type="match status" value="1"/>
</dbReference>
<dbReference type="PANTHER" id="PTHR31157">
    <property type="entry name" value="SCP DOMAIN-CONTAINING PROTEIN"/>
    <property type="match status" value="1"/>
</dbReference>
<name>A0ABP4WQ35_9ACTN</name>
<reference evidence="4" key="1">
    <citation type="journal article" date="2019" name="Int. J. Syst. Evol. Microbiol.">
        <title>The Global Catalogue of Microorganisms (GCM) 10K type strain sequencing project: providing services to taxonomists for standard genome sequencing and annotation.</title>
        <authorList>
            <consortium name="The Broad Institute Genomics Platform"/>
            <consortium name="The Broad Institute Genome Sequencing Center for Infectious Disease"/>
            <person name="Wu L."/>
            <person name="Ma J."/>
        </authorList>
    </citation>
    <scope>NUCLEOTIDE SEQUENCE [LARGE SCALE GENOMIC DNA]</scope>
    <source>
        <strain evidence="4">JCM 13249</strain>
    </source>
</reference>
<gene>
    <name evidence="3" type="ORF">GCM10009681_34060</name>
</gene>
<sequence>MVLAVAPVLLAGPAAAKPDPGNGDPIRPSYIPGSFPDEVVEVHDLTNQERRRDGCHNDLRVDEALANAADDHSKHMSATANVTHEGEGGSGPDDRMEAAGYDTSKGWGENIAQGYDTPEAVMAGWMKSKPHRKNILNCDFKALGVGIARAVDGTLYWTQDFGGT</sequence>
<feature type="region of interest" description="Disordered" evidence="1">
    <location>
        <begin position="68"/>
        <end position="95"/>
    </location>
</feature>
<feature type="domain" description="SCP" evidence="2">
    <location>
        <begin position="44"/>
        <end position="161"/>
    </location>
</feature>
<dbReference type="Proteomes" id="UP001500655">
    <property type="component" value="Unassembled WGS sequence"/>
</dbReference>
<accession>A0ABP4WQ35</accession>
<organism evidence="3 4">
    <name type="scientific">Luedemannella helvata</name>
    <dbReference type="NCBI Taxonomy" id="349315"/>
    <lineage>
        <taxon>Bacteria</taxon>
        <taxon>Bacillati</taxon>
        <taxon>Actinomycetota</taxon>
        <taxon>Actinomycetes</taxon>
        <taxon>Micromonosporales</taxon>
        <taxon>Micromonosporaceae</taxon>
        <taxon>Luedemannella</taxon>
    </lineage>
</organism>
<comment type="caution">
    <text evidence="3">The sequence shown here is derived from an EMBL/GenBank/DDBJ whole genome shotgun (WGS) entry which is preliminary data.</text>
</comment>
<dbReference type="Gene3D" id="3.40.33.10">
    <property type="entry name" value="CAP"/>
    <property type="match status" value="1"/>
</dbReference>
<feature type="compositionally biased region" description="Basic and acidic residues" evidence="1">
    <location>
        <begin position="84"/>
        <end position="95"/>
    </location>
</feature>
<keyword evidence="4" id="KW-1185">Reference proteome</keyword>
<dbReference type="Pfam" id="PF00188">
    <property type="entry name" value="CAP"/>
    <property type="match status" value="1"/>
</dbReference>
<evidence type="ECO:0000313" key="4">
    <source>
        <dbReference type="Proteomes" id="UP001500655"/>
    </source>
</evidence>
<proteinExistence type="predicted"/>
<evidence type="ECO:0000313" key="3">
    <source>
        <dbReference type="EMBL" id="GAA1760061.1"/>
    </source>
</evidence>